<dbReference type="EMBL" id="VIFY01000393">
    <property type="protein sequence ID" value="TQB67494.1"/>
    <property type="molecule type" value="Genomic_DNA"/>
</dbReference>
<protein>
    <recommendedName>
        <fullName evidence="4">Myb-like domain-containing protein</fullName>
    </recommendedName>
</protein>
<keyword evidence="3" id="KW-1185">Reference proteome</keyword>
<evidence type="ECO:0000313" key="3">
    <source>
        <dbReference type="Proteomes" id="UP000319663"/>
    </source>
</evidence>
<feature type="region of interest" description="Disordered" evidence="1">
    <location>
        <begin position="190"/>
        <end position="232"/>
    </location>
</feature>
<sequence length="232" mass="25998">MIQSSLNNLNGYSFRMWRSEIHSLQKLCVPVEADEETAGIKRGITHSSSHEYGPWRLNGTTLSIDIRKAGCIPVTVGYSTYQVVDGRLFQTITLDQGDISIPVIIEGVKPHGRRMTKAIKSDDVAASPSAPHCRPLSLKQKRRLVGLREGHIWNDIAGRFPGRKKGTLQRIYYAELKRFGNQISEAHLRSKRRPFAADDRARSPETGNVPLPAEKPAGCQRYSLRARRATQP</sequence>
<name>A0A507QK35_MONPU</name>
<dbReference type="AlphaFoldDB" id="A0A507QK35"/>
<gene>
    <name evidence="2" type="ORF">MPDQ_005480</name>
</gene>
<evidence type="ECO:0000313" key="2">
    <source>
        <dbReference type="EMBL" id="TQB67494.1"/>
    </source>
</evidence>
<reference evidence="2 3" key="1">
    <citation type="submission" date="2019-06" db="EMBL/GenBank/DDBJ databases">
        <title>Wine fermentation using esterase from Monascus purpureus.</title>
        <authorList>
            <person name="Geng C."/>
            <person name="Zhang Y."/>
        </authorList>
    </citation>
    <scope>NUCLEOTIDE SEQUENCE [LARGE SCALE GENOMIC DNA]</scope>
    <source>
        <strain evidence="2">HQ1</strain>
    </source>
</reference>
<accession>A0A507QK35</accession>
<proteinExistence type="predicted"/>
<dbReference type="Proteomes" id="UP000319663">
    <property type="component" value="Unassembled WGS sequence"/>
</dbReference>
<evidence type="ECO:0008006" key="4">
    <source>
        <dbReference type="Google" id="ProtNLM"/>
    </source>
</evidence>
<organism evidence="2 3">
    <name type="scientific">Monascus purpureus</name>
    <name type="common">Red mold</name>
    <name type="synonym">Monascus anka</name>
    <dbReference type="NCBI Taxonomy" id="5098"/>
    <lineage>
        <taxon>Eukaryota</taxon>
        <taxon>Fungi</taxon>
        <taxon>Dikarya</taxon>
        <taxon>Ascomycota</taxon>
        <taxon>Pezizomycotina</taxon>
        <taxon>Eurotiomycetes</taxon>
        <taxon>Eurotiomycetidae</taxon>
        <taxon>Eurotiales</taxon>
        <taxon>Aspergillaceae</taxon>
        <taxon>Monascus</taxon>
    </lineage>
</organism>
<comment type="caution">
    <text evidence="2">The sequence shown here is derived from an EMBL/GenBank/DDBJ whole genome shotgun (WGS) entry which is preliminary data.</text>
</comment>
<evidence type="ECO:0000256" key="1">
    <source>
        <dbReference type="SAM" id="MobiDB-lite"/>
    </source>
</evidence>